<feature type="transmembrane region" description="Helical" evidence="11">
    <location>
        <begin position="93"/>
        <end position="115"/>
    </location>
</feature>
<dbReference type="InterPro" id="IPR004387">
    <property type="entry name" value="Pept_M50_Zn"/>
</dbReference>
<dbReference type="Pfam" id="PF02163">
    <property type="entry name" value="Peptidase_M50"/>
    <property type="match status" value="1"/>
</dbReference>
<proteinExistence type="inferred from homology"/>
<keyword evidence="6 11" id="KW-0378">Hydrolase</keyword>
<dbReference type="PROSITE" id="PS50106">
    <property type="entry name" value="PDZ"/>
    <property type="match status" value="1"/>
</dbReference>
<evidence type="ECO:0000259" key="12">
    <source>
        <dbReference type="PROSITE" id="PS50106"/>
    </source>
</evidence>
<dbReference type="Gene3D" id="2.30.42.10">
    <property type="match status" value="2"/>
</dbReference>
<dbReference type="GO" id="GO:0046872">
    <property type="term" value="F:metal ion binding"/>
    <property type="evidence" value="ECO:0007669"/>
    <property type="project" value="UniProtKB-KW"/>
</dbReference>
<evidence type="ECO:0000313" key="14">
    <source>
        <dbReference type="Proteomes" id="UP000466864"/>
    </source>
</evidence>
<dbReference type="GO" id="GO:0016020">
    <property type="term" value="C:membrane"/>
    <property type="evidence" value="ECO:0007669"/>
    <property type="project" value="UniProtKB-SubCell"/>
</dbReference>
<keyword evidence="11" id="KW-0479">Metal-binding</keyword>
<dbReference type="InterPro" id="IPR041489">
    <property type="entry name" value="PDZ_6"/>
</dbReference>
<dbReference type="SMART" id="SM00228">
    <property type="entry name" value="PDZ"/>
    <property type="match status" value="2"/>
</dbReference>
<keyword evidence="4 13" id="KW-0645">Protease</keyword>
<organism evidence="13 14">
    <name type="scientific">Bilifractor porci</name>
    <dbReference type="NCBI Taxonomy" id="2606636"/>
    <lineage>
        <taxon>Bacteria</taxon>
        <taxon>Bacillati</taxon>
        <taxon>Bacillota</taxon>
        <taxon>Clostridia</taxon>
        <taxon>Lachnospirales</taxon>
        <taxon>Lachnospiraceae</taxon>
        <taxon>Bilifractor</taxon>
    </lineage>
</organism>
<keyword evidence="14" id="KW-1185">Reference proteome</keyword>
<evidence type="ECO:0000256" key="9">
    <source>
        <dbReference type="ARBA" id="ARBA00023049"/>
    </source>
</evidence>
<comment type="similarity">
    <text evidence="3 11">Belongs to the peptidase M50B family.</text>
</comment>
<comment type="subcellular location">
    <subcellularLocation>
        <location evidence="2">Membrane</location>
        <topology evidence="2">Multi-pass membrane protein</topology>
    </subcellularLocation>
</comment>
<dbReference type="CDD" id="cd06163">
    <property type="entry name" value="S2P-M50_PDZ_RseP-like"/>
    <property type="match status" value="1"/>
</dbReference>
<evidence type="ECO:0000256" key="11">
    <source>
        <dbReference type="RuleBase" id="RU362031"/>
    </source>
</evidence>
<name>A0A7X2P645_9FIRM</name>
<dbReference type="AlphaFoldDB" id="A0A7X2P645"/>
<dbReference type="EMBL" id="VUMV01000001">
    <property type="protein sequence ID" value="MST80927.1"/>
    <property type="molecule type" value="Genomic_DNA"/>
</dbReference>
<protein>
    <recommendedName>
        <fullName evidence="11">Zinc metalloprotease</fullName>
        <ecNumber evidence="11">3.4.24.-</ecNumber>
    </recommendedName>
</protein>
<evidence type="ECO:0000256" key="7">
    <source>
        <dbReference type="ARBA" id="ARBA00022833"/>
    </source>
</evidence>
<dbReference type="RefSeq" id="WP_154456738.1">
    <property type="nucleotide sequence ID" value="NZ_VUMV01000001.1"/>
</dbReference>
<evidence type="ECO:0000256" key="5">
    <source>
        <dbReference type="ARBA" id="ARBA00022692"/>
    </source>
</evidence>
<gene>
    <name evidence="13" type="primary">rseP</name>
    <name evidence="13" type="ORF">FYJ60_01060</name>
</gene>
<evidence type="ECO:0000256" key="8">
    <source>
        <dbReference type="ARBA" id="ARBA00022989"/>
    </source>
</evidence>
<dbReference type="InterPro" id="IPR008915">
    <property type="entry name" value="Peptidase_M50"/>
</dbReference>
<dbReference type="PANTHER" id="PTHR42837:SF2">
    <property type="entry name" value="MEMBRANE METALLOPROTEASE ARASP2, CHLOROPLASTIC-RELATED"/>
    <property type="match status" value="1"/>
</dbReference>
<comment type="caution">
    <text evidence="13">The sequence shown here is derived from an EMBL/GenBank/DDBJ whole genome shotgun (WGS) entry which is preliminary data.</text>
</comment>
<keyword evidence="10 11" id="KW-0472">Membrane</keyword>
<dbReference type="GO" id="GO:0006508">
    <property type="term" value="P:proteolysis"/>
    <property type="evidence" value="ECO:0007669"/>
    <property type="project" value="UniProtKB-KW"/>
</dbReference>
<dbReference type="EC" id="3.4.24.-" evidence="11"/>
<dbReference type="InterPro" id="IPR036034">
    <property type="entry name" value="PDZ_sf"/>
</dbReference>
<sequence>MKIIVGLLIFSVVILFHEFGHFLFARLNHIVVLEFALGMGPTILKHKSKKSGTVYAWKLLPFGGSCSMLGEDEDDEGNEQEGSFNKAAVWRRISVVLAGPVFNLILGFAASLVVISCIGSDPARITQVEAGSAAEAAGLREGDLITRYQGNGIANGREMYIDLVMDGVPTDTVTISYTRDGKNYKAVYSPDIYKKYMLGFSYSETSDGVQITRLDKNGVLRKAGAETGDYLTAINGTEISSMEELQQYLAENPLSRGEVNITLRRGNRTIELDGLQPQEVTNGDLGFSFNMAREKLPFLQTIQYTFGDMEYWLHTTFKSLASLFNGTFTIADMSGPVGIVKTVGDAYEEAQPEGALITLMTVLNVLCLITVNVGIMNLLPLPALDGGRTLMLLIEAVRRKPSNRELEGRINFAGLMVLMVFMVYVTINDVMKLI</sequence>
<reference evidence="13 14" key="1">
    <citation type="submission" date="2019-08" db="EMBL/GenBank/DDBJ databases">
        <title>In-depth cultivation of the pig gut microbiome towards novel bacterial diversity and tailored functional studies.</title>
        <authorList>
            <person name="Wylensek D."/>
            <person name="Hitch T.C.A."/>
            <person name="Clavel T."/>
        </authorList>
    </citation>
    <scope>NUCLEOTIDE SEQUENCE [LARGE SCALE GENOMIC DNA]</scope>
    <source>
        <strain evidence="13 14">Oil+RF-744-WCA-WT-13</strain>
    </source>
</reference>
<evidence type="ECO:0000256" key="6">
    <source>
        <dbReference type="ARBA" id="ARBA00022801"/>
    </source>
</evidence>
<comment type="cofactor">
    <cofactor evidence="1 11">
        <name>Zn(2+)</name>
        <dbReference type="ChEBI" id="CHEBI:29105"/>
    </cofactor>
</comment>
<dbReference type="PANTHER" id="PTHR42837">
    <property type="entry name" value="REGULATOR OF SIGMA-E PROTEASE RSEP"/>
    <property type="match status" value="1"/>
</dbReference>
<dbReference type="InterPro" id="IPR001478">
    <property type="entry name" value="PDZ"/>
</dbReference>
<dbReference type="SUPFAM" id="SSF50156">
    <property type="entry name" value="PDZ domain-like"/>
    <property type="match status" value="2"/>
</dbReference>
<keyword evidence="8 11" id="KW-1133">Transmembrane helix</keyword>
<accession>A0A7X2P645</accession>
<evidence type="ECO:0000256" key="10">
    <source>
        <dbReference type="ARBA" id="ARBA00023136"/>
    </source>
</evidence>
<feature type="transmembrane region" description="Helical" evidence="11">
    <location>
        <begin position="408"/>
        <end position="427"/>
    </location>
</feature>
<dbReference type="Proteomes" id="UP000466864">
    <property type="component" value="Unassembled WGS sequence"/>
</dbReference>
<keyword evidence="7 11" id="KW-0862">Zinc</keyword>
<feature type="transmembrane region" description="Helical" evidence="11">
    <location>
        <begin position="355"/>
        <end position="379"/>
    </location>
</feature>
<evidence type="ECO:0000313" key="13">
    <source>
        <dbReference type="EMBL" id="MST80927.1"/>
    </source>
</evidence>
<evidence type="ECO:0000256" key="3">
    <source>
        <dbReference type="ARBA" id="ARBA00007931"/>
    </source>
</evidence>
<feature type="domain" description="PDZ" evidence="12">
    <location>
        <begin position="172"/>
        <end position="242"/>
    </location>
</feature>
<dbReference type="Pfam" id="PF17820">
    <property type="entry name" value="PDZ_6"/>
    <property type="match status" value="1"/>
</dbReference>
<dbReference type="GO" id="GO:0004222">
    <property type="term" value="F:metalloendopeptidase activity"/>
    <property type="evidence" value="ECO:0007669"/>
    <property type="project" value="InterPro"/>
</dbReference>
<keyword evidence="5 11" id="KW-0812">Transmembrane</keyword>
<evidence type="ECO:0000256" key="4">
    <source>
        <dbReference type="ARBA" id="ARBA00022670"/>
    </source>
</evidence>
<dbReference type="NCBIfam" id="TIGR00054">
    <property type="entry name" value="RIP metalloprotease RseP"/>
    <property type="match status" value="1"/>
</dbReference>
<evidence type="ECO:0000256" key="1">
    <source>
        <dbReference type="ARBA" id="ARBA00001947"/>
    </source>
</evidence>
<keyword evidence="9 11" id="KW-0482">Metalloprotease</keyword>
<evidence type="ECO:0000256" key="2">
    <source>
        <dbReference type="ARBA" id="ARBA00004141"/>
    </source>
</evidence>